<feature type="domain" description="Elongation factor EFG" evidence="5">
    <location>
        <begin position="160"/>
        <end position="250"/>
    </location>
</feature>
<dbReference type="GO" id="GO:0003924">
    <property type="term" value="F:GTPase activity"/>
    <property type="evidence" value="ECO:0007669"/>
    <property type="project" value="TreeGrafter"/>
</dbReference>
<dbReference type="EMBL" id="GIBP01005675">
    <property type="protein sequence ID" value="NDV34644.1"/>
    <property type="molecule type" value="Transcribed_RNA"/>
</dbReference>
<evidence type="ECO:0000313" key="6">
    <source>
        <dbReference type="EMBL" id="NDV34644.1"/>
    </source>
</evidence>
<dbReference type="InterPro" id="IPR014721">
    <property type="entry name" value="Ribsml_uS5_D2-typ_fold_subgr"/>
</dbReference>
<evidence type="ECO:0000256" key="2">
    <source>
        <dbReference type="ARBA" id="ARBA00022490"/>
    </source>
</evidence>
<organism evidence="6">
    <name type="scientific">Arcella intermedia</name>
    <dbReference type="NCBI Taxonomy" id="1963864"/>
    <lineage>
        <taxon>Eukaryota</taxon>
        <taxon>Amoebozoa</taxon>
        <taxon>Tubulinea</taxon>
        <taxon>Elardia</taxon>
        <taxon>Arcellinida</taxon>
        <taxon>Sphaerothecina</taxon>
        <taxon>Arcellidae</taxon>
        <taxon>Arcella</taxon>
    </lineage>
</organism>
<dbReference type="AlphaFoldDB" id="A0A6B2LCD2"/>
<dbReference type="InterPro" id="IPR035647">
    <property type="entry name" value="EFG_III/V"/>
</dbReference>
<name>A0A6B2LCD2_9EUKA</name>
<dbReference type="SUPFAM" id="SSF54980">
    <property type="entry name" value="EF-G C-terminal domain-like"/>
    <property type="match status" value="1"/>
</dbReference>
<dbReference type="Gene3D" id="3.30.230.10">
    <property type="match status" value="1"/>
</dbReference>
<dbReference type="InterPro" id="IPR000640">
    <property type="entry name" value="EFG_V-like"/>
</dbReference>
<dbReference type="Pfam" id="PF00679">
    <property type="entry name" value="EFG_C"/>
    <property type="match status" value="1"/>
</dbReference>
<keyword evidence="3" id="KW-0547">Nucleotide-binding</keyword>
<dbReference type="Pfam" id="PF03764">
    <property type="entry name" value="EFG_IV"/>
    <property type="match status" value="1"/>
</dbReference>
<dbReference type="GO" id="GO:0005829">
    <property type="term" value="C:cytosol"/>
    <property type="evidence" value="ECO:0007669"/>
    <property type="project" value="TreeGrafter"/>
</dbReference>
<dbReference type="InterPro" id="IPR005517">
    <property type="entry name" value="Transl_elong_EFG/EF2_IV"/>
</dbReference>
<dbReference type="CDD" id="cd01681">
    <property type="entry name" value="aeEF2_snRNP_like_IV"/>
    <property type="match status" value="1"/>
</dbReference>
<dbReference type="PANTHER" id="PTHR42908">
    <property type="entry name" value="TRANSLATION ELONGATION FACTOR-RELATED"/>
    <property type="match status" value="1"/>
</dbReference>
<keyword evidence="4" id="KW-0342">GTP-binding</keyword>
<dbReference type="Gene3D" id="3.30.70.240">
    <property type="match status" value="1"/>
</dbReference>
<protein>
    <recommendedName>
        <fullName evidence="1">Elongation factor 2</fullName>
    </recommendedName>
</protein>
<sequence length="272" mass="29320">MNVSAPLIHYRETVGGASDRVCKTVSGNGRNAVAITAEPLREDLVVDIEKGAVSLSGPQAAQLLSGQYGWDGATAAKLWGFSESNCVVNFTPETDDAVRSAVLGALERLAARGVLCGEPMRGVRFNVVELSVHPQHRSPKHLADCVENALSAAFLCARPTLLEPINLVEIQTEGSVVGNIYAVIAEEQGEVISEGPLRGTPIMKLCAHVPASRCHNITSRLRAATSGRAFPSFGLYHWEAIKDSALSNQIILDVRRRNQLPLHVPLLEQFLK</sequence>
<dbReference type="SMART" id="SM00838">
    <property type="entry name" value="EFG_C"/>
    <property type="match status" value="1"/>
</dbReference>
<dbReference type="GO" id="GO:0005525">
    <property type="term" value="F:GTP binding"/>
    <property type="evidence" value="ECO:0007669"/>
    <property type="project" value="UniProtKB-KW"/>
</dbReference>
<dbReference type="GO" id="GO:1990904">
    <property type="term" value="C:ribonucleoprotein complex"/>
    <property type="evidence" value="ECO:0007669"/>
    <property type="project" value="TreeGrafter"/>
</dbReference>
<proteinExistence type="predicted"/>
<evidence type="ECO:0000256" key="1">
    <source>
        <dbReference type="ARBA" id="ARBA00017891"/>
    </source>
</evidence>
<keyword evidence="2" id="KW-0963">Cytoplasm</keyword>
<accession>A0A6B2LCD2</accession>
<dbReference type="SUPFAM" id="SSF54211">
    <property type="entry name" value="Ribosomal protein S5 domain 2-like"/>
    <property type="match status" value="1"/>
</dbReference>
<reference evidence="6" key="1">
    <citation type="journal article" date="2020" name="J. Eukaryot. Microbiol.">
        <title>De novo Sequencing, Assembly and Annotation of the Transcriptome for the Free-Living Testate Amoeba Arcella intermedia.</title>
        <authorList>
            <person name="Ribeiro G.M."/>
            <person name="Porfirio-Sousa A.L."/>
            <person name="Maurer-Alcala X.X."/>
            <person name="Katz L.A."/>
            <person name="Lahr D.J.G."/>
        </authorList>
    </citation>
    <scope>NUCLEOTIDE SEQUENCE</scope>
</reference>
<dbReference type="InterPro" id="IPR020568">
    <property type="entry name" value="Ribosomal_Su5_D2-typ_SF"/>
</dbReference>
<evidence type="ECO:0000256" key="3">
    <source>
        <dbReference type="ARBA" id="ARBA00022741"/>
    </source>
</evidence>
<dbReference type="GO" id="GO:0003746">
    <property type="term" value="F:translation elongation factor activity"/>
    <property type="evidence" value="ECO:0007669"/>
    <property type="project" value="TreeGrafter"/>
</dbReference>
<evidence type="ECO:0000259" key="5">
    <source>
        <dbReference type="SMART" id="SM00838"/>
    </source>
</evidence>
<evidence type="ECO:0000256" key="4">
    <source>
        <dbReference type="ARBA" id="ARBA00023134"/>
    </source>
</evidence>
<dbReference type="PANTHER" id="PTHR42908:SF3">
    <property type="entry name" value="ELONGATION FACTOR-LIKE GTPASE 1"/>
    <property type="match status" value="1"/>
</dbReference>